<keyword evidence="1 6" id="KW-0479">Metal-binding</keyword>
<evidence type="ECO:0000256" key="6">
    <source>
        <dbReference type="PIRSR" id="PIRSR601019-2"/>
    </source>
</evidence>
<accession>A0AAD6SW48</accession>
<dbReference type="GO" id="GO:0007188">
    <property type="term" value="P:adenylate cyclase-modulating G protein-coupled receptor signaling pathway"/>
    <property type="evidence" value="ECO:0007669"/>
    <property type="project" value="TreeGrafter"/>
</dbReference>
<dbReference type="InterPro" id="IPR011025">
    <property type="entry name" value="GproteinA_insert"/>
</dbReference>
<evidence type="ECO:0000256" key="7">
    <source>
        <dbReference type="SAM" id="MobiDB-lite"/>
    </source>
</evidence>
<dbReference type="Gene3D" id="1.10.400.10">
    <property type="entry name" value="GI Alpha 1, domain 2-like"/>
    <property type="match status" value="1"/>
</dbReference>
<dbReference type="GO" id="GO:0031683">
    <property type="term" value="F:G-protein beta/gamma-subunit complex binding"/>
    <property type="evidence" value="ECO:0007669"/>
    <property type="project" value="InterPro"/>
</dbReference>
<feature type="region of interest" description="Disordered" evidence="7">
    <location>
        <begin position="218"/>
        <end position="251"/>
    </location>
</feature>
<dbReference type="SUPFAM" id="SSF52540">
    <property type="entry name" value="P-loop containing nucleoside triphosphate hydrolases"/>
    <property type="match status" value="1"/>
</dbReference>
<dbReference type="EMBL" id="JARJCM010000056">
    <property type="protein sequence ID" value="KAJ7034517.1"/>
    <property type="molecule type" value="Genomic_DNA"/>
</dbReference>
<dbReference type="PANTHER" id="PTHR10218">
    <property type="entry name" value="GTP-BINDING PROTEIN ALPHA SUBUNIT"/>
    <property type="match status" value="1"/>
</dbReference>
<dbReference type="AlphaFoldDB" id="A0AAD6SW48"/>
<evidence type="ECO:0000256" key="1">
    <source>
        <dbReference type="ARBA" id="ARBA00022723"/>
    </source>
</evidence>
<dbReference type="GO" id="GO:0001664">
    <property type="term" value="F:G protein-coupled receptor binding"/>
    <property type="evidence" value="ECO:0007669"/>
    <property type="project" value="TreeGrafter"/>
</dbReference>
<dbReference type="InterPro" id="IPR001019">
    <property type="entry name" value="Gprotein_alpha_su"/>
</dbReference>
<dbReference type="GO" id="GO:0005737">
    <property type="term" value="C:cytoplasm"/>
    <property type="evidence" value="ECO:0007669"/>
    <property type="project" value="TreeGrafter"/>
</dbReference>
<dbReference type="PANTHER" id="PTHR10218:SF302">
    <property type="entry name" value="GUANINE NUCLEOTIDE-BINDING PROTEIN ALPHA-5 SUBUNIT"/>
    <property type="match status" value="1"/>
</dbReference>
<reference evidence="8" key="1">
    <citation type="submission" date="2023-03" db="EMBL/GenBank/DDBJ databases">
        <title>Massive genome expansion in bonnet fungi (Mycena s.s.) driven by repeated elements and novel gene families across ecological guilds.</title>
        <authorList>
            <consortium name="Lawrence Berkeley National Laboratory"/>
            <person name="Harder C.B."/>
            <person name="Miyauchi S."/>
            <person name="Viragh M."/>
            <person name="Kuo A."/>
            <person name="Thoen E."/>
            <person name="Andreopoulos B."/>
            <person name="Lu D."/>
            <person name="Skrede I."/>
            <person name="Drula E."/>
            <person name="Henrissat B."/>
            <person name="Morin E."/>
            <person name="Kohler A."/>
            <person name="Barry K."/>
            <person name="LaButti K."/>
            <person name="Morin E."/>
            <person name="Salamov A."/>
            <person name="Lipzen A."/>
            <person name="Mereny Z."/>
            <person name="Hegedus B."/>
            <person name="Baldrian P."/>
            <person name="Stursova M."/>
            <person name="Weitz H."/>
            <person name="Taylor A."/>
            <person name="Grigoriev I.V."/>
            <person name="Nagy L.G."/>
            <person name="Martin F."/>
            <person name="Kauserud H."/>
        </authorList>
    </citation>
    <scope>NUCLEOTIDE SEQUENCE</scope>
    <source>
        <strain evidence="8">CBHHK200</strain>
    </source>
</reference>
<dbReference type="GO" id="GO:0005525">
    <property type="term" value="F:GTP binding"/>
    <property type="evidence" value="ECO:0007669"/>
    <property type="project" value="UniProtKB-KW"/>
</dbReference>
<dbReference type="PRINTS" id="PR00318">
    <property type="entry name" value="GPROTEINA"/>
</dbReference>
<feature type="binding site" evidence="6">
    <location>
        <position position="406"/>
    </location>
    <ligand>
        <name>Mg(2+)</name>
        <dbReference type="ChEBI" id="CHEBI:18420"/>
    </ligand>
</feature>
<evidence type="ECO:0000256" key="5">
    <source>
        <dbReference type="PIRSR" id="PIRSR601019-1"/>
    </source>
</evidence>
<feature type="binding site" evidence="5">
    <location>
        <begin position="400"/>
        <end position="406"/>
    </location>
    <ligand>
        <name>GTP</name>
        <dbReference type="ChEBI" id="CHEBI:37565"/>
    </ligand>
</feature>
<feature type="region of interest" description="Disordered" evidence="7">
    <location>
        <begin position="83"/>
        <end position="113"/>
    </location>
</feature>
<organism evidence="8 9">
    <name type="scientific">Mycena alexandri</name>
    <dbReference type="NCBI Taxonomy" id="1745969"/>
    <lineage>
        <taxon>Eukaryota</taxon>
        <taxon>Fungi</taxon>
        <taxon>Dikarya</taxon>
        <taxon>Basidiomycota</taxon>
        <taxon>Agaricomycotina</taxon>
        <taxon>Agaricomycetes</taxon>
        <taxon>Agaricomycetidae</taxon>
        <taxon>Agaricales</taxon>
        <taxon>Marasmiineae</taxon>
        <taxon>Mycenaceae</taxon>
        <taxon>Mycena</taxon>
    </lineage>
</organism>
<protein>
    <submittedName>
        <fullName evidence="8">G-protein alpha subunit-domain-containing protein</fullName>
    </submittedName>
</protein>
<keyword evidence="9" id="KW-1185">Reference proteome</keyword>
<dbReference type="PROSITE" id="PS51882">
    <property type="entry name" value="G_ALPHA"/>
    <property type="match status" value="1"/>
</dbReference>
<dbReference type="SMART" id="SM00275">
    <property type="entry name" value="G_alpha"/>
    <property type="match status" value="1"/>
</dbReference>
<dbReference type="GO" id="GO:0003924">
    <property type="term" value="F:GTPase activity"/>
    <property type="evidence" value="ECO:0007669"/>
    <property type="project" value="InterPro"/>
</dbReference>
<keyword evidence="4" id="KW-0807">Transducer</keyword>
<dbReference type="GO" id="GO:0046872">
    <property type="term" value="F:metal ion binding"/>
    <property type="evidence" value="ECO:0007669"/>
    <property type="project" value="UniProtKB-KW"/>
</dbReference>
<evidence type="ECO:0000256" key="4">
    <source>
        <dbReference type="ARBA" id="ARBA00023224"/>
    </source>
</evidence>
<keyword evidence="3 5" id="KW-0342">GTP-binding</keyword>
<dbReference type="Proteomes" id="UP001218188">
    <property type="component" value="Unassembled WGS sequence"/>
</dbReference>
<dbReference type="Pfam" id="PF00503">
    <property type="entry name" value="G-alpha"/>
    <property type="match status" value="1"/>
</dbReference>
<evidence type="ECO:0000313" key="8">
    <source>
        <dbReference type="EMBL" id="KAJ7034517.1"/>
    </source>
</evidence>
<evidence type="ECO:0000256" key="2">
    <source>
        <dbReference type="ARBA" id="ARBA00022741"/>
    </source>
</evidence>
<keyword evidence="2 5" id="KW-0547">Nucleotide-binding</keyword>
<gene>
    <name evidence="8" type="ORF">C8F04DRAFT_1348378</name>
</gene>
<evidence type="ECO:0000256" key="3">
    <source>
        <dbReference type="ARBA" id="ARBA00023134"/>
    </source>
</evidence>
<sequence length="568" mass="60867">MRTSTSTSSLPLPLTHFHFHYFCTYSAGGAGDGGAAGQCGHRRRYQGGKTGAQVEAHRASAALGLEREREEHHFEVIPTPVHAHRVPRRAHPLARSHTAQRRPLHPHHPRGPRARKLNLCQLKSARTPAGPGSAASASMLALAAPNAYTAHAGPSSPSYHGADPYDAGYNSAGGYASPGCADFGGTSVPVFRNGVGDYAAGPSGALAYHYQLQQQMQHAQAQSQSRFANAPPPIPNGFRSSSPPGANGFGFQGGSNNTITLDALKLALLPLRHVEALLIARLVPTAAGEEEPAYLPGSTLASTSMGEIFVRPGGRWKGAGAGAFFSSSRFSAFFRALVSERICARLPFSSASASSAPRPPPPASFLPSPRFETVVGYGGFLEDLERVTGPNYLPTDDDVLRARLKTVGVSEYTFEMEVSTGRETGTEWRIVDVGGSRSQVCGGQETMVCAALEVGLGRREDAHVVCSGRRHPHPPLTYSRTTWVPFFDDVDAIIFLAPIAGFDQVLAEDKTVNRLERCEDFPNHNFKPGAYTHFLWNSLLVVCVVHVQGAVEEGGRLREGVQHLKKKA</sequence>
<dbReference type="SUPFAM" id="SSF47895">
    <property type="entry name" value="Transducin (alpha subunit), insertion domain"/>
    <property type="match status" value="1"/>
</dbReference>
<dbReference type="GO" id="GO:0005834">
    <property type="term" value="C:heterotrimeric G-protein complex"/>
    <property type="evidence" value="ECO:0007669"/>
    <property type="project" value="TreeGrafter"/>
</dbReference>
<dbReference type="Gene3D" id="3.40.50.300">
    <property type="entry name" value="P-loop containing nucleotide triphosphate hydrolases"/>
    <property type="match status" value="1"/>
</dbReference>
<evidence type="ECO:0000313" key="9">
    <source>
        <dbReference type="Proteomes" id="UP001218188"/>
    </source>
</evidence>
<dbReference type="InterPro" id="IPR027417">
    <property type="entry name" value="P-loop_NTPase"/>
</dbReference>
<proteinExistence type="predicted"/>
<comment type="caution">
    <text evidence="8">The sequence shown here is derived from an EMBL/GenBank/DDBJ whole genome shotgun (WGS) entry which is preliminary data.</text>
</comment>
<keyword evidence="6" id="KW-0460">Magnesium</keyword>
<name>A0AAD6SW48_9AGAR</name>